<dbReference type="EMBL" id="LBSJ01000014">
    <property type="protein sequence ID" value="KKQ15587.1"/>
    <property type="molecule type" value="Genomic_DNA"/>
</dbReference>
<feature type="transmembrane region" description="Helical" evidence="1">
    <location>
        <begin position="12"/>
        <end position="34"/>
    </location>
</feature>
<keyword evidence="1" id="KW-0472">Membrane</keyword>
<keyword evidence="1" id="KW-0812">Transmembrane</keyword>
<keyword evidence="1" id="KW-1133">Transmembrane helix</keyword>
<reference evidence="2 3" key="1">
    <citation type="journal article" date="2015" name="Nature">
        <title>rRNA introns, odd ribosomes, and small enigmatic genomes across a large radiation of phyla.</title>
        <authorList>
            <person name="Brown C.T."/>
            <person name="Hug L.A."/>
            <person name="Thomas B.C."/>
            <person name="Sharon I."/>
            <person name="Castelle C.J."/>
            <person name="Singh A."/>
            <person name="Wilkins M.J."/>
            <person name="Williams K.H."/>
            <person name="Banfield J.F."/>
        </authorList>
    </citation>
    <scope>NUCLEOTIDE SEQUENCE [LARGE SCALE GENOMIC DNA]</scope>
</reference>
<name>A0A0G0FCC5_9BACT</name>
<feature type="transmembrane region" description="Helical" evidence="1">
    <location>
        <begin position="46"/>
        <end position="64"/>
    </location>
</feature>
<dbReference type="Proteomes" id="UP000034448">
    <property type="component" value="Unassembled WGS sequence"/>
</dbReference>
<dbReference type="Pfam" id="PF04070">
    <property type="entry name" value="DUF378"/>
    <property type="match status" value="1"/>
</dbReference>
<proteinExistence type="predicted"/>
<evidence type="ECO:0000256" key="1">
    <source>
        <dbReference type="SAM" id="Phobius"/>
    </source>
</evidence>
<organism evidence="2 3">
    <name type="scientific">Candidatus Daviesbacteria bacterium GW2011_GWA1_36_8</name>
    <dbReference type="NCBI Taxonomy" id="1618417"/>
    <lineage>
        <taxon>Bacteria</taxon>
        <taxon>Candidatus Daviesiibacteriota</taxon>
    </lineage>
</organism>
<protein>
    <submittedName>
        <fullName evidence="2">Uncharacterized protein</fullName>
    </submittedName>
</protein>
<dbReference type="PATRIC" id="fig|1618417.4.peg.614"/>
<dbReference type="InterPro" id="IPR007211">
    <property type="entry name" value="DUF378"/>
</dbReference>
<comment type="caution">
    <text evidence="2">The sequence shown here is derived from an EMBL/GenBank/DDBJ whole genome shotgun (WGS) entry which is preliminary data.</text>
</comment>
<gene>
    <name evidence="2" type="ORF">US28_C0014G0030</name>
</gene>
<sequence length="69" mass="6918">MINLKGYGPVVGWLLALGGIQLGLMGLVGFDLLGSILGSGSVLERAVLVAVGVAAVVKVMRLVGGKGKK</sequence>
<accession>A0A0G0FCC5</accession>
<evidence type="ECO:0000313" key="2">
    <source>
        <dbReference type="EMBL" id="KKQ15587.1"/>
    </source>
</evidence>
<evidence type="ECO:0000313" key="3">
    <source>
        <dbReference type="Proteomes" id="UP000034448"/>
    </source>
</evidence>
<dbReference type="AlphaFoldDB" id="A0A0G0FCC5"/>